<evidence type="ECO:0000259" key="5">
    <source>
        <dbReference type="SMART" id="SM00382"/>
    </source>
</evidence>
<gene>
    <name evidence="6" type="ORF">KAM351_05310</name>
</gene>
<evidence type="ECO:0000256" key="4">
    <source>
        <dbReference type="ARBA" id="ARBA00040480"/>
    </source>
</evidence>
<dbReference type="Proteomes" id="UP000886934">
    <property type="component" value="Unassembled WGS sequence"/>
</dbReference>
<dbReference type="RefSeq" id="WP_223925299.1">
    <property type="nucleotide sequence ID" value="NZ_BPND01000111.1"/>
</dbReference>
<dbReference type="InterPro" id="IPR027417">
    <property type="entry name" value="P-loop_NTPase"/>
</dbReference>
<dbReference type="PANTHER" id="PTHR42960">
    <property type="entry name" value="YCF46 PROTEIN"/>
    <property type="match status" value="1"/>
</dbReference>
<evidence type="ECO:0000313" key="7">
    <source>
        <dbReference type="Proteomes" id="UP000886934"/>
    </source>
</evidence>
<comment type="caution">
    <text evidence="6">The sequence shown here is derived from an EMBL/GenBank/DDBJ whole genome shotgun (WGS) entry which is preliminary data.</text>
</comment>
<dbReference type="EMBL" id="BPNN01000005">
    <property type="protein sequence ID" value="GJA61920.1"/>
    <property type="molecule type" value="Genomic_DNA"/>
</dbReference>
<keyword evidence="2" id="KW-0067">ATP-binding</keyword>
<dbReference type="Pfam" id="PF00004">
    <property type="entry name" value="AAA"/>
    <property type="match status" value="1"/>
</dbReference>
<dbReference type="InterPro" id="IPR052381">
    <property type="entry name" value="AAA_domain_protein"/>
</dbReference>
<feature type="domain" description="AAA+ ATPase" evidence="5">
    <location>
        <begin position="274"/>
        <end position="410"/>
    </location>
</feature>
<dbReference type="GO" id="GO:0016887">
    <property type="term" value="F:ATP hydrolysis activity"/>
    <property type="evidence" value="ECO:0007669"/>
    <property type="project" value="InterPro"/>
</dbReference>
<evidence type="ECO:0000256" key="3">
    <source>
        <dbReference type="ARBA" id="ARBA00038088"/>
    </source>
</evidence>
<keyword evidence="1" id="KW-0547">Nucleotide-binding</keyword>
<dbReference type="InterPro" id="IPR003959">
    <property type="entry name" value="ATPase_AAA_core"/>
</dbReference>
<protein>
    <recommendedName>
        <fullName evidence="4">Uncharacterized AAA domain-containing protein ycf46</fullName>
    </recommendedName>
</protein>
<dbReference type="InterPro" id="IPR003593">
    <property type="entry name" value="AAA+_ATPase"/>
</dbReference>
<dbReference type="SMART" id="SM00382">
    <property type="entry name" value="AAA"/>
    <property type="match status" value="1"/>
</dbReference>
<proteinExistence type="inferred from homology"/>
<evidence type="ECO:0000256" key="2">
    <source>
        <dbReference type="ARBA" id="ARBA00022840"/>
    </source>
</evidence>
<dbReference type="PANTHER" id="PTHR42960:SF1">
    <property type="entry name" value="YCF46 PROTEIN"/>
    <property type="match status" value="1"/>
</dbReference>
<dbReference type="InterPro" id="IPR041569">
    <property type="entry name" value="AAA_lid_3"/>
</dbReference>
<dbReference type="Gene3D" id="1.10.8.60">
    <property type="match status" value="1"/>
</dbReference>
<accession>A0AA37CTN2</accession>
<dbReference type="GO" id="GO:0005524">
    <property type="term" value="F:ATP binding"/>
    <property type="evidence" value="ECO:0007669"/>
    <property type="project" value="UniProtKB-KW"/>
</dbReference>
<dbReference type="Pfam" id="PF17862">
    <property type="entry name" value="AAA_lid_3"/>
    <property type="match status" value="1"/>
</dbReference>
<evidence type="ECO:0000256" key="1">
    <source>
        <dbReference type="ARBA" id="ARBA00022741"/>
    </source>
</evidence>
<organism evidence="6 7">
    <name type="scientific">Aeromonas caviae</name>
    <name type="common">Aeromonas punctata</name>
    <dbReference type="NCBI Taxonomy" id="648"/>
    <lineage>
        <taxon>Bacteria</taxon>
        <taxon>Pseudomonadati</taxon>
        <taxon>Pseudomonadota</taxon>
        <taxon>Gammaproteobacteria</taxon>
        <taxon>Aeromonadales</taxon>
        <taxon>Aeromonadaceae</taxon>
        <taxon>Aeromonas</taxon>
    </lineage>
</organism>
<reference evidence="6" key="1">
    <citation type="submission" date="2021-07" db="EMBL/GenBank/DDBJ databases">
        <title>Draft genome sequence of carbapenem-resistant Aeromonas spp. in Japan.</title>
        <authorList>
            <person name="Maehana S."/>
            <person name="Suzuki M."/>
            <person name="Kitasato H."/>
        </authorList>
    </citation>
    <scope>NUCLEOTIDE SEQUENCE</scope>
    <source>
        <strain evidence="6">KAM351</strain>
    </source>
</reference>
<evidence type="ECO:0000313" key="6">
    <source>
        <dbReference type="EMBL" id="GJA61920.1"/>
    </source>
</evidence>
<dbReference type="Gene3D" id="3.40.50.300">
    <property type="entry name" value="P-loop containing nucleotide triphosphate hydrolases"/>
    <property type="match status" value="1"/>
</dbReference>
<dbReference type="AlphaFoldDB" id="A0AA37CTN2"/>
<comment type="similarity">
    <text evidence="3">Belongs to the AAA ATPase family. Highly divergent.</text>
</comment>
<name>A0AA37CTN2_AERCA</name>
<sequence length="509" mass="56801">MSQEDNTNFSTKLAAYVAALRPIIYINHFDSHSVDSLIASIAEKGTKIYEYNEAGHHVDFLHKISVGTLPGYDNLNGFLSAFDDNEPKNVFLVLKDVHRQLRPESADAAIIARLKSIAERTMFREGVYVTVFLVCSELVIPSELEKIVTIFDIPLPGPDDIESIIQDYAYGFNIPITLEDINELCVSFKGLSDFEIRQILNLAYQRSGLITAADKQLILDEKEQIIKKTGILEILSFNSNLNDIGGLDNLKRYLHNKSHIFNNLGEARRFGIDIPKGLLIVGMPGCGKSLTAKATASQFNVPLLRLDVGKLMGKYVGESENNMRRAIKTAEAVSPCVLWIDELEKAFSGLSGQSGSNDVTTRLFGQFLTWLQEKESSVYVVATSNDISALPPEFLRKGRFDELFLVDLPSAEERRRIFEIHLKKRGKLGEQVDVLKLLKDTEGYSGADIESLVKETVEIAFVSDDKTVTTEKLTAVIKTTKSISITLKDKISQLKSIYDKYDFQKASIG</sequence>
<dbReference type="SUPFAM" id="SSF52540">
    <property type="entry name" value="P-loop containing nucleoside triphosphate hydrolases"/>
    <property type="match status" value="2"/>
</dbReference>